<name>A0AAF3E822_9BILA</name>
<feature type="region of interest" description="Disordered" evidence="7">
    <location>
        <begin position="470"/>
        <end position="501"/>
    </location>
</feature>
<keyword evidence="2" id="KW-0677">Repeat</keyword>
<dbReference type="SUPFAM" id="SSF57845">
    <property type="entry name" value="B-box zinc-binding domain"/>
    <property type="match status" value="1"/>
</dbReference>
<dbReference type="PANTHER" id="PTHR25462:SF291">
    <property type="entry name" value="E3 UBIQUITIN-PROTEIN LIGASE TRIM45"/>
    <property type="match status" value="1"/>
</dbReference>
<dbReference type="InterPro" id="IPR047153">
    <property type="entry name" value="TRIM45/56/19-like"/>
</dbReference>
<sequence>MLFNFYLSDKTRNFDKFLQKSVKRTQLFGNSAIDPMSPDKASLLYERGFGLAPVRAPSQAENFLCLCCLKPYDEPKVLVCFHTFCKECLVQNCCYDAVFCPKCNMEAKLTPSFGLDGLLTDFGMERLVAQKLSMNGADVTQHIKSRVEADKGLIFGSPSSGSSSPPLTDSPLVEQVVETSGAGEFVKVPCTGCKTGERASHFCQECGYLLCQNCTMAHQYMHCFSGHKVKPIFTSNNASPPVSTSPITAGALEQSRSAPKCMTHQQLILYFCLDCHRPMCGDCSFSTHKDHKYEEVEKVAEKESEHLERLLNAALEKNSSLSAYYSYLDSANQRLINSVQSTQKALNDNVAMLIDMVEEQRKRFMKEIECAYTAKQVQLRNLDKSIQEMSERITSTTDFTKRLLAFATPAEVVVFKQILETRFNLFLAYTPDLGMIDPVEIELERPNSLLLSKQHIGTLLGRLHCGASEWQQPASSQPGMPPTPIGRPPSRPAGNLINDPSAIGGNNPNFLPIGTPSVAAIIGGQHQGLPSLLGSSAPTNGYTSALESSIPIRNASLGCLNDQFCGSLQSSEPFNGEAQYYEKWSSALEPSLGLLESGDCEVEKAPVNGAYAATASSRSQVKRFKMIYHCKFGEFGVMEGQFTEPSGVAVNAQNDIIVADTNNHRIQVFDKEGRFKFQFGECGKRDGQLLYPNRVAVNKMTGDFVVTERSPTHQIQVYNQYGQFLRKFGANILQHPRGVCVDNKGRVVVVECKVMRVIIFDMFGNILQKFSCSRYLEFPNGVCTNDKNEILISDNRAHCVKVFSYEGTFLRQIGGEGVTNYPIGVGITSTGDVVVADNHNNFNLTLFAPDGQLIGALESKVKHAQCFDVALVDDGSVVLASKDYRLYLYRFNQFSSTPPQ</sequence>
<dbReference type="FunFam" id="2.120.10.30:FF:000107">
    <property type="entry name" value="Uncharacterized protein"/>
    <property type="match status" value="1"/>
</dbReference>
<dbReference type="PROSITE" id="PS50089">
    <property type="entry name" value="ZF_RING_2"/>
    <property type="match status" value="1"/>
</dbReference>
<feature type="repeat" description="NHL" evidence="6">
    <location>
        <begin position="676"/>
        <end position="721"/>
    </location>
</feature>
<dbReference type="Gene3D" id="3.30.160.60">
    <property type="entry name" value="Classic Zinc Finger"/>
    <property type="match status" value="1"/>
</dbReference>
<dbReference type="InterPro" id="IPR011042">
    <property type="entry name" value="6-blade_b-propeller_TolB-like"/>
</dbReference>
<dbReference type="InterPro" id="IPR001841">
    <property type="entry name" value="Znf_RING"/>
</dbReference>
<keyword evidence="1" id="KW-0479">Metal-binding</keyword>
<evidence type="ECO:0000256" key="6">
    <source>
        <dbReference type="PROSITE-ProRule" id="PRU00504"/>
    </source>
</evidence>
<evidence type="ECO:0000256" key="7">
    <source>
        <dbReference type="SAM" id="MobiDB-lite"/>
    </source>
</evidence>
<dbReference type="SUPFAM" id="SSF57850">
    <property type="entry name" value="RING/U-box"/>
    <property type="match status" value="1"/>
</dbReference>
<reference evidence="11" key="1">
    <citation type="submission" date="2024-02" db="UniProtKB">
        <authorList>
            <consortium name="WormBaseParasite"/>
        </authorList>
    </citation>
    <scope>IDENTIFICATION</scope>
</reference>
<evidence type="ECO:0000256" key="1">
    <source>
        <dbReference type="ARBA" id="ARBA00022723"/>
    </source>
</evidence>
<dbReference type="Gene3D" id="2.120.10.30">
    <property type="entry name" value="TolB, C-terminal domain"/>
    <property type="match status" value="1"/>
</dbReference>
<evidence type="ECO:0000256" key="4">
    <source>
        <dbReference type="ARBA" id="ARBA00022833"/>
    </source>
</evidence>
<dbReference type="CDD" id="cd19756">
    <property type="entry name" value="Bbox2"/>
    <property type="match status" value="1"/>
</dbReference>
<feature type="domain" description="RING-type" evidence="8">
    <location>
        <begin position="65"/>
        <end position="104"/>
    </location>
</feature>
<dbReference type="InterPro" id="IPR001258">
    <property type="entry name" value="NHL_repeat"/>
</dbReference>
<evidence type="ECO:0000313" key="10">
    <source>
        <dbReference type="Proteomes" id="UP000887575"/>
    </source>
</evidence>
<accession>A0AAF3E822</accession>
<dbReference type="GO" id="GO:0061630">
    <property type="term" value="F:ubiquitin protein ligase activity"/>
    <property type="evidence" value="ECO:0007669"/>
    <property type="project" value="TreeGrafter"/>
</dbReference>
<dbReference type="PROSITE" id="PS50119">
    <property type="entry name" value="ZF_BBOX"/>
    <property type="match status" value="2"/>
</dbReference>
<dbReference type="PROSITE" id="PS00518">
    <property type="entry name" value="ZF_RING_1"/>
    <property type="match status" value="1"/>
</dbReference>
<dbReference type="SMART" id="SM00502">
    <property type="entry name" value="BBC"/>
    <property type="match status" value="1"/>
</dbReference>
<dbReference type="PANTHER" id="PTHR25462">
    <property type="entry name" value="BONUS, ISOFORM C-RELATED"/>
    <property type="match status" value="1"/>
</dbReference>
<dbReference type="AlphaFoldDB" id="A0AAF3E822"/>
<feature type="repeat" description="NHL" evidence="6">
    <location>
        <begin position="722"/>
        <end position="763"/>
    </location>
</feature>
<evidence type="ECO:0000256" key="5">
    <source>
        <dbReference type="PROSITE-ProRule" id="PRU00024"/>
    </source>
</evidence>
<dbReference type="InterPro" id="IPR000315">
    <property type="entry name" value="Znf_B-box"/>
</dbReference>
<evidence type="ECO:0000256" key="3">
    <source>
        <dbReference type="ARBA" id="ARBA00022771"/>
    </source>
</evidence>
<dbReference type="GO" id="GO:0008270">
    <property type="term" value="F:zinc ion binding"/>
    <property type="evidence" value="ECO:0007669"/>
    <property type="project" value="UniProtKB-KW"/>
</dbReference>
<evidence type="ECO:0000259" key="9">
    <source>
        <dbReference type="PROSITE" id="PS50119"/>
    </source>
</evidence>
<dbReference type="Pfam" id="PF01436">
    <property type="entry name" value="NHL"/>
    <property type="match status" value="3"/>
</dbReference>
<dbReference type="SUPFAM" id="SSF101898">
    <property type="entry name" value="NHL repeat"/>
    <property type="match status" value="1"/>
</dbReference>
<protein>
    <submittedName>
        <fullName evidence="11">Brain tumor protein</fullName>
    </submittedName>
</protein>
<dbReference type="CDD" id="cd19813">
    <property type="entry name" value="Bbox1_BRAT-like"/>
    <property type="match status" value="1"/>
</dbReference>
<dbReference type="SMART" id="SM00336">
    <property type="entry name" value="BBOX"/>
    <property type="match status" value="2"/>
</dbReference>
<keyword evidence="3 5" id="KW-0863">Zinc-finger</keyword>
<dbReference type="InterPro" id="IPR003649">
    <property type="entry name" value="Bbox_C"/>
</dbReference>
<organism evidence="10 11">
    <name type="scientific">Mesorhabditis belari</name>
    <dbReference type="NCBI Taxonomy" id="2138241"/>
    <lineage>
        <taxon>Eukaryota</taxon>
        <taxon>Metazoa</taxon>
        <taxon>Ecdysozoa</taxon>
        <taxon>Nematoda</taxon>
        <taxon>Chromadorea</taxon>
        <taxon>Rhabditida</taxon>
        <taxon>Rhabditina</taxon>
        <taxon>Rhabditomorpha</taxon>
        <taxon>Rhabditoidea</taxon>
        <taxon>Rhabditidae</taxon>
        <taxon>Mesorhabditinae</taxon>
        <taxon>Mesorhabditis</taxon>
    </lineage>
</organism>
<dbReference type="WBParaSite" id="MBELARI_LOCUS10078.2">
    <property type="protein sequence ID" value="MBELARI_LOCUS10078.2"/>
    <property type="gene ID" value="MBELARI_LOCUS10078"/>
</dbReference>
<feature type="repeat" description="NHL" evidence="6">
    <location>
        <begin position="807"/>
        <end position="850"/>
    </location>
</feature>
<dbReference type="InterPro" id="IPR013083">
    <property type="entry name" value="Znf_RING/FYVE/PHD"/>
</dbReference>
<evidence type="ECO:0000259" key="8">
    <source>
        <dbReference type="PROSITE" id="PS50089"/>
    </source>
</evidence>
<feature type="domain" description="B box-type" evidence="9">
    <location>
        <begin position="190"/>
        <end position="232"/>
    </location>
</feature>
<dbReference type="CDD" id="cd16449">
    <property type="entry name" value="RING-HC"/>
    <property type="match status" value="1"/>
</dbReference>
<evidence type="ECO:0000313" key="11">
    <source>
        <dbReference type="WBParaSite" id="MBELARI_LOCUS10078.2"/>
    </source>
</evidence>
<dbReference type="PROSITE" id="PS51125">
    <property type="entry name" value="NHL"/>
    <property type="match status" value="5"/>
</dbReference>
<keyword evidence="10" id="KW-1185">Reference proteome</keyword>
<evidence type="ECO:0000256" key="2">
    <source>
        <dbReference type="ARBA" id="ARBA00022737"/>
    </source>
</evidence>
<feature type="repeat" description="NHL" evidence="6">
    <location>
        <begin position="764"/>
        <end position="806"/>
    </location>
</feature>
<dbReference type="Gene3D" id="3.30.40.10">
    <property type="entry name" value="Zinc/RING finger domain, C3HC4 (zinc finger)"/>
    <property type="match status" value="1"/>
</dbReference>
<dbReference type="CDD" id="cd14959">
    <property type="entry name" value="NHL_brat_like"/>
    <property type="match status" value="1"/>
</dbReference>
<dbReference type="Proteomes" id="UP000887575">
    <property type="component" value="Unassembled WGS sequence"/>
</dbReference>
<keyword evidence="4" id="KW-0862">Zinc</keyword>
<feature type="domain" description="B box-type" evidence="9">
    <location>
        <begin position="256"/>
        <end position="296"/>
    </location>
</feature>
<feature type="compositionally biased region" description="Pro residues" evidence="7">
    <location>
        <begin position="479"/>
        <end position="491"/>
    </location>
</feature>
<dbReference type="InterPro" id="IPR017907">
    <property type="entry name" value="Znf_RING_CS"/>
</dbReference>
<feature type="repeat" description="NHL" evidence="6">
    <location>
        <begin position="629"/>
        <end position="672"/>
    </location>
</feature>
<dbReference type="Pfam" id="PF00643">
    <property type="entry name" value="zf-B_box"/>
    <property type="match status" value="1"/>
</dbReference>
<proteinExistence type="predicted"/>